<reference evidence="1 2" key="1">
    <citation type="submission" date="2016-10" db="EMBL/GenBank/DDBJ databases">
        <authorList>
            <person name="de Groot N.N."/>
        </authorList>
    </citation>
    <scope>NUCLEOTIDE SEQUENCE [LARGE SCALE GENOMIC DNA]</scope>
    <source>
        <strain evidence="1 2">DSM 21035</strain>
    </source>
</reference>
<evidence type="ECO:0000313" key="1">
    <source>
        <dbReference type="EMBL" id="SEP99552.1"/>
    </source>
</evidence>
<evidence type="ECO:0000313" key="2">
    <source>
        <dbReference type="Proteomes" id="UP000198999"/>
    </source>
</evidence>
<keyword evidence="2" id="KW-1185">Reference proteome</keyword>
<dbReference type="Proteomes" id="UP000198999">
    <property type="component" value="Unassembled WGS sequence"/>
</dbReference>
<protein>
    <submittedName>
        <fullName evidence="1">Uncharacterized protein</fullName>
    </submittedName>
</protein>
<name>A0A1H9CEG8_9FLAO</name>
<organism evidence="1 2">
    <name type="scientific">Hyunsoonleella jejuensis</name>
    <dbReference type="NCBI Taxonomy" id="419940"/>
    <lineage>
        <taxon>Bacteria</taxon>
        <taxon>Pseudomonadati</taxon>
        <taxon>Bacteroidota</taxon>
        <taxon>Flavobacteriia</taxon>
        <taxon>Flavobacteriales</taxon>
        <taxon>Flavobacteriaceae</taxon>
    </lineage>
</organism>
<proteinExistence type="predicted"/>
<gene>
    <name evidence="1" type="ORF">SAMN05421824_0888</name>
</gene>
<dbReference type="EMBL" id="FOFN01000001">
    <property type="protein sequence ID" value="SEP99552.1"/>
    <property type="molecule type" value="Genomic_DNA"/>
</dbReference>
<accession>A0A1H9CEG8</accession>
<dbReference type="AlphaFoldDB" id="A0A1H9CEG8"/>
<sequence length="32" mass="3842">MLRRNEITKITTTFIVEKHIILTQKRKEALLC</sequence>